<name>A0A8H5FDY2_9AGAR</name>
<comment type="caution">
    <text evidence="2">The sequence shown here is derived from an EMBL/GenBank/DDBJ whole genome shotgun (WGS) entry which is preliminary data.</text>
</comment>
<keyword evidence="3" id="KW-1185">Reference proteome</keyword>
<dbReference type="Proteomes" id="UP000541558">
    <property type="component" value="Unassembled WGS sequence"/>
</dbReference>
<protein>
    <recommendedName>
        <fullName evidence="1">F-box domain-containing protein</fullName>
    </recommendedName>
</protein>
<evidence type="ECO:0000259" key="1">
    <source>
        <dbReference type="Pfam" id="PF12937"/>
    </source>
</evidence>
<accession>A0A8H5FDY2</accession>
<dbReference type="AlphaFoldDB" id="A0A8H5FDY2"/>
<dbReference type="Gene3D" id="1.20.1280.50">
    <property type="match status" value="1"/>
</dbReference>
<sequence>MEPNLAHPDPSHFSTETKDLMDVAQVSDVPKYHGMLARRIHQLECELWALRSCHNAVTLTCRLPPEILARIFIDLASMGLSAWYTLAANKKPRKVSVSWLRVTFVCRHWRSVALQSPSLWSNLVFSNANLAEAMLTRSKGAPLTIWYNGMKDKPSSVLTTALSSVDRLRSVKFSLDKDSYIQPALLAWAQKTGPTLTSFEMSYDIGNSGSLPKAFLRASSHSLRILSLIRCGYTWGDLPIGPRITHLSLDSGHMFSDTHRPTHSMFAYSLQQMPHLQCFNLIGFLPSEADTQYPEPIHIPSLRSLSLEDDARIIEVSLRILRFPREARIDLNPWYFDDTNNIAERVGQTLRGLRGFVPANRAFRKLSFHLESQIFRDAAHFEFFFEEGVDESLAGPCLTLSFNGHLVDFLPDYVSLIYKYLDIPDSMTLHLKGYLRMSIHTLRTTLGRIPQLNTVTFEEVPFRHVPKLLTRPVHSDGTDGTYASSDEGGCFPGLTIINFVALDMGALHGQDEVIVSMLDGHAVHEVNFRNCTNIQKKCFEMMKETLPSVLFSCDTVISET</sequence>
<dbReference type="SUPFAM" id="SSF52047">
    <property type="entry name" value="RNI-like"/>
    <property type="match status" value="1"/>
</dbReference>
<dbReference type="EMBL" id="JAACJK010000109">
    <property type="protein sequence ID" value="KAF5333284.1"/>
    <property type="molecule type" value="Genomic_DNA"/>
</dbReference>
<dbReference type="Pfam" id="PF12937">
    <property type="entry name" value="F-box-like"/>
    <property type="match status" value="1"/>
</dbReference>
<dbReference type="InterPro" id="IPR001810">
    <property type="entry name" value="F-box_dom"/>
</dbReference>
<organism evidence="2 3">
    <name type="scientific">Ephemerocybe angulata</name>
    <dbReference type="NCBI Taxonomy" id="980116"/>
    <lineage>
        <taxon>Eukaryota</taxon>
        <taxon>Fungi</taxon>
        <taxon>Dikarya</taxon>
        <taxon>Basidiomycota</taxon>
        <taxon>Agaricomycotina</taxon>
        <taxon>Agaricomycetes</taxon>
        <taxon>Agaricomycetidae</taxon>
        <taxon>Agaricales</taxon>
        <taxon>Agaricineae</taxon>
        <taxon>Psathyrellaceae</taxon>
        <taxon>Ephemerocybe</taxon>
    </lineage>
</organism>
<gene>
    <name evidence="2" type="ORF">D9611_002792</name>
</gene>
<evidence type="ECO:0000313" key="2">
    <source>
        <dbReference type="EMBL" id="KAF5333284.1"/>
    </source>
</evidence>
<dbReference type="SUPFAM" id="SSF81383">
    <property type="entry name" value="F-box domain"/>
    <property type="match status" value="1"/>
</dbReference>
<reference evidence="2 3" key="1">
    <citation type="journal article" date="2020" name="ISME J.">
        <title>Uncovering the hidden diversity of litter-decomposition mechanisms in mushroom-forming fungi.</title>
        <authorList>
            <person name="Floudas D."/>
            <person name="Bentzer J."/>
            <person name="Ahren D."/>
            <person name="Johansson T."/>
            <person name="Persson P."/>
            <person name="Tunlid A."/>
        </authorList>
    </citation>
    <scope>NUCLEOTIDE SEQUENCE [LARGE SCALE GENOMIC DNA]</scope>
    <source>
        <strain evidence="2 3">CBS 175.51</strain>
    </source>
</reference>
<proteinExistence type="predicted"/>
<feature type="domain" description="F-box" evidence="1">
    <location>
        <begin position="61"/>
        <end position="125"/>
    </location>
</feature>
<evidence type="ECO:0000313" key="3">
    <source>
        <dbReference type="Proteomes" id="UP000541558"/>
    </source>
</evidence>
<dbReference type="OrthoDB" id="2884925at2759"/>
<dbReference type="InterPro" id="IPR036047">
    <property type="entry name" value="F-box-like_dom_sf"/>
</dbReference>